<feature type="region of interest" description="Disordered" evidence="1">
    <location>
        <begin position="540"/>
        <end position="651"/>
    </location>
</feature>
<reference evidence="3" key="1">
    <citation type="submission" date="2023-08" db="EMBL/GenBank/DDBJ databases">
        <authorList>
            <person name="Audoor S."/>
            <person name="Bilcke G."/>
        </authorList>
    </citation>
    <scope>NUCLEOTIDE SEQUENCE</scope>
</reference>
<keyword evidence="2" id="KW-0812">Transmembrane</keyword>
<feature type="compositionally biased region" description="Polar residues" evidence="1">
    <location>
        <begin position="167"/>
        <end position="181"/>
    </location>
</feature>
<accession>A0AAD2FZ05</accession>
<keyword evidence="2" id="KW-0472">Membrane</keyword>
<feature type="compositionally biased region" description="Polar residues" evidence="1">
    <location>
        <begin position="563"/>
        <end position="572"/>
    </location>
</feature>
<feature type="compositionally biased region" description="Low complexity" evidence="1">
    <location>
        <begin position="38"/>
        <end position="47"/>
    </location>
</feature>
<feature type="region of interest" description="Disordered" evidence="1">
    <location>
        <begin position="1"/>
        <end position="181"/>
    </location>
</feature>
<evidence type="ECO:0000256" key="1">
    <source>
        <dbReference type="SAM" id="MobiDB-lite"/>
    </source>
</evidence>
<comment type="caution">
    <text evidence="3">The sequence shown here is derived from an EMBL/GenBank/DDBJ whole genome shotgun (WGS) entry which is preliminary data.</text>
</comment>
<protein>
    <submittedName>
        <fullName evidence="3">Uncharacterized protein</fullName>
    </submittedName>
</protein>
<organism evidence="3 4">
    <name type="scientific">Cylindrotheca closterium</name>
    <dbReference type="NCBI Taxonomy" id="2856"/>
    <lineage>
        <taxon>Eukaryota</taxon>
        <taxon>Sar</taxon>
        <taxon>Stramenopiles</taxon>
        <taxon>Ochrophyta</taxon>
        <taxon>Bacillariophyta</taxon>
        <taxon>Bacillariophyceae</taxon>
        <taxon>Bacillariophycidae</taxon>
        <taxon>Bacillariales</taxon>
        <taxon>Bacillariaceae</taxon>
        <taxon>Cylindrotheca</taxon>
    </lineage>
</organism>
<dbReference type="PRINTS" id="PR01217">
    <property type="entry name" value="PRICHEXTENSN"/>
</dbReference>
<feature type="compositionally biased region" description="Basic residues" evidence="1">
    <location>
        <begin position="16"/>
        <end position="37"/>
    </location>
</feature>
<name>A0AAD2FZ05_9STRA</name>
<feature type="compositionally biased region" description="Pro residues" evidence="1">
    <location>
        <begin position="546"/>
        <end position="556"/>
    </location>
</feature>
<evidence type="ECO:0000313" key="4">
    <source>
        <dbReference type="Proteomes" id="UP001295423"/>
    </source>
</evidence>
<evidence type="ECO:0000256" key="2">
    <source>
        <dbReference type="SAM" id="Phobius"/>
    </source>
</evidence>
<dbReference type="EMBL" id="CAKOGP040001958">
    <property type="protein sequence ID" value="CAJ1957929.1"/>
    <property type="molecule type" value="Genomic_DNA"/>
</dbReference>
<feature type="region of interest" description="Disordered" evidence="1">
    <location>
        <begin position="310"/>
        <end position="363"/>
    </location>
</feature>
<feature type="compositionally biased region" description="Low complexity" evidence="1">
    <location>
        <begin position="310"/>
        <end position="320"/>
    </location>
</feature>
<keyword evidence="4" id="KW-1185">Reference proteome</keyword>
<gene>
    <name evidence="3" type="ORF">CYCCA115_LOCUS16947</name>
</gene>
<evidence type="ECO:0000313" key="3">
    <source>
        <dbReference type="EMBL" id="CAJ1957929.1"/>
    </source>
</evidence>
<feature type="compositionally biased region" description="Basic and acidic residues" evidence="1">
    <location>
        <begin position="1"/>
        <end position="14"/>
    </location>
</feature>
<proteinExistence type="predicted"/>
<feature type="compositionally biased region" description="Basic and acidic residues" evidence="1">
    <location>
        <begin position="70"/>
        <end position="82"/>
    </location>
</feature>
<dbReference type="PANTHER" id="PTHR48125:SF12">
    <property type="entry name" value="AT HOOK TRANSCRIPTION FACTOR FAMILY-RELATED"/>
    <property type="match status" value="1"/>
</dbReference>
<sequence length="755" mass="81796">MDRDKGRNRSDNRTSFRGHKSSSSSKHRQSNNRHTKSSRSSTTSGENKSQEKERTSRRSKIPTPGAHATGAEDSRLVRKSELKGSGPRPRSSFESGDDFSDASDGSFDPVAVANQRTAYYAQHQQQEQLRAPRSTDTLRGDPEAPSRGVSKKSSAGSTMLVPPIHSMPSSPYGSNEPNSPQSFVMIPSVGEDQQTVMAHEVVPLGFEGSNIRQLDGSKNVATMDIERMAEENRAFQARLQVENEIERQRLLEENNKIQREIQENFLRQQEEQEAAKAAKRRKQGQYMKILLCFLVLAAIGVGAYFGTRSSSSAPLPSQVSGNSDVSPTDVPETPSAPSSLPTLASNPSPAVTKAPADTSSYDPPNAQECANMEMGLPRSLNADDYLNTRQFDVIFSSKVSPAVSSSSSVSASLLSVLEQEMERLLRPELVGCSTIERRKLLDGNRQLSDFDFVIYDLEVSLAQDTESTCTTLIDDQSTQPCHVLVASMNVWLQGDEPNLLIRGHISEVLNRLDLPVKLELEGQFDTIIVEYVRDQLRAPDVFPTESPSPDPTPSPVEGPSDASDPTISQSISPTTAPVTGPSGTPPPISEPTPEPTPGPTPVQKPQPTPGSTPGPTPVPMPPPTPFPTPRPTPPPPPPQTDAPENTGSCDLSEHFRDGFYYEFGGGNNPKFTVDCSMFTGTRGLALIVDESTCNFNCVGRLKPSDAARYCNNQPPGTTVDLLVGVDSTGSKIYLGTDAYGKEQQSLDCDPPMIPS</sequence>
<feature type="compositionally biased region" description="Polar residues" evidence="1">
    <location>
        <begin position="114"/>
        <end position="128"/>
    </location>
</feature>
<dbReference type="AlphaFoldDB" id="A0AAD2FZ05"/>
<dbReference type="Proteomes" id="UP001295423">
    <property type="component" value="Unassembled WGS sequence"/>
</dbReference>
<feature type="compositionally biased region" description="Pro residues" evidence="1">
    <location>
        <begin position="583"/>
        <end position="640"/>
    </location>
</feature>
<feature type="compositionally biased region" description="Low complexity" evidence="1">
    <location>
        <begin position="573"/>
        <end position="582"/>
    </location>
</feature>
<feature type="transmembrane region" description="Helical" evidence="2">
    <location>
        <begin position="286"/>
        <end position="306"/>
    </location>
</feature>
<feature type="compositionally biased region" description="Low complexity" evidence="1">
    <location>
        <begin position="333"/>
        <end position="350"/>
    </location>
</feature>
<keyword evidence="2" id="KW-1133">Transmembrane helix</keyword>
<dbReference type="PANTHER" id="PTHR48125">
    <property type="entry name" value="LP07818P1"/>
    <property type="match status" value="1"/>
</dbReference>